<name>A0A1R4K6Z3_9ACTN</name>
<protein>
    <recommendedName>
        <fullName evidence="1">Amphi-Trp domain-containing protein</fullName>
    </recommendedName>
</protein>
<evidence type="ECO:0000313" key="2">
    <source>
        <dbReference type="EMBL" id="SJN39793.1"/>
    </source>
</evidence>
<dbReference type="RefSeq" id="WP_094765337.1">
    <property type="nucleotide sequence ID" value="NZ_FUKQ01000044.1"/>
</dbReference>
<proteinExistence type="predicted"/>
<sequence>MGDELHEHESEQTMTREQAAVKLRQLADDLSRHNEVRVNHGDRELSVAVPAMVDLEIEVEVEPGKKSELEITISW</sequence>
<dbReference type="AlphaFoldDB" id="A0A1R4K6Z3"/>
<accession>A0A1R4K6Z3</accession>
<feature type="domain" description="Amphi-Trp" evidence="1">
    <location>
        <begin position="7"/>
        <end position="75"/>
    </location>
</feature>
<dbReference type="InterPro" id="IPR027598">
    <property type="entry name" value="Amphi-Trp_dom"/>
</dbReference>
<gene>
    <name evidence="2" type="ORF">FM114_11750</name>
</gene>
<dbReference type="NCBIfam" id="TIGR04354">
    <property type="entry name" value="amphi-Trp"/>
    <property type="match status" value="1"/>
</dbReference>
<dbReference type="EMBL" id="FUKQ01000044">
    <property type="protein sequence ID" value="SJN39793.1"/>
    <property type="molecule type" value="Genomic_DNA"/>
</dbReference>
<evidence type="ECO:0000259" key="1">
    <source>
        <dbReference type="Pfam" id="PF20068"/>
    </source>
</evidence>
<evidence type="ECO:0000313" key="3">
    <source>
        <dbReference type="Proteomes" id="UP000188342"/>
    </source>
</evidence>
<keyword evidence="3" id="KW-1185">Reference proteome</keyword>
<dbReference type="Pfam" id="PF20068">
    <property type="entry name" value="Amphi-Trp"/>
    <property type="match status" value="1"/>
</dbReference>
<organism evidence="2 3">
    <name type="scientific">Luteococcus japonicus LSP_Lj1</name>
    <dbReference type="NCBI Taxonomy" id="1255658"/>
    <lineage>
        <taxon>Bacteria</taxon>
        <taxon>Bacillati</taxon>
        <taxon>Actinomycetota</taxon>
        <taxon>Actinomycetes</taxon>
        <taxon>Propionibacteriales</taxon>
        <taxon>Propionibacteriaceae</taxon>
        <taxon>Luteococcus</taxon>
    </lineage>
</organism>
<dbReference type="Proteomes" id="UP000188342">
    <property type="component" value="Unassembled WGS sequence"/>
</dbReference>
<dbReference type="OrthoDB" id="4379122at2"/>
<reference evidence="2 3" key="1">
    <citation type="submission" date="2017-02" db="EMBL/GenBank/DDBJ databases">
        <authorList>
            <person name="Peterson S.W."/>
        </authorList>
    </citation>
    <scope>NUCLEOTIDE SEQUENCE [LARGE SCALE GENOMIC DNA]</scope>
    <source>
        <strain evidence="2 3">LSP_Lj1</strain>
    </source>
</reference>